<dbReference type="Pfam" id="PF07883">
    <property type="entry name" value="Cupin_2"/>
    <property type="match status" value="1"/>
</dbReference>
<dbReference type="InterPro" id="IPR014710">
    <property type="entry name" value="RmlC-like_jellyroll"/>
</dbReference>
<accession>A0A9X3SA56</accession>
<dbReference type="InterPro" id="IPR053146">
    <property type="entry name" value="QDO-like"/>
</dbReference>
<feature type="domain" description="Cupin type-2" evidence="1">
    <location>
        <begin position="34"/>
        <end position="97"/>
    </location>
</feature>
<dbReference type="AlphaFoldDB" id="A0A9X3SA56"/>
<proteinExistence type="predicted"/>
<evidence type="ECO:0000313" key="3">
    <source>
        <dbReference type="Proteomes" id="UP001147653"/>
    </source>
</evidence>
<evidence type="ECO:0000259" key="1">
    <source>
        <dbReference type="Pfam" id="PF07883"/>
    </source>
</evidence>
<organism evidence="2 3">
    <name type="scientific">Solirubrobacter phytolaccae</name>
    <dbReference type="NCBI Taxonomy" id="1404360"/>
    <lineage>
        <taxon>Bacteria</taxon>
        <taxon>Bacillati</taxon>
        <taxon>Actinomycetota</taxon>
        <taxon>Thermoleophilia</taxon>
        <taxon>Solirubrobacterales</taxon>
        <taxon>Solirubrobacteraceae</taxon>
        <taxon>Solirubrobacter</taxon>
    </lineage>
</organism>
<dbReference type="PANTHER" id="PTHR36440:SF1">
    <property type="entry name" value="PUTATIVE (AFU_ORTHOLOGUE AFUA_8G07350)-RELATED"/>
    <property type="match status" value="1"/>
</dbReference>
<dbReference type="EMBL" id="JAPDDP010000050">
    <property type="protein sequence ID" value="MDA0183288.1"/>
    <property type="molecule type" value="Genomic_DNA"/>
</dbReference>
<protein>
    <submittedName>
        <fullName evidence="2">Cupin domain-containing protein</fullName>
    </submittedName>
</protein>
<dbReference type="InterPro" id="IPR013096">
    <property type="entry name" value="Cupin_2"/>
</dbReference>
<name>A0A9X3SA56_9ACTN</name>
<dbReference type="RefSeq" id="WP_270027681.1">
    <property type="nucleotide sequence ID" value="NZ_JAPDDP010000050.1"/>
</dbReference>
<dbReference type="Gene3D" id="2.60.120.10">
    <property type="entry name" value="Jelly Rolls"/>
    <property type="match status" value="1"/>
</dbReference>
<dbReference type="InterPro" id="IPR011051">
    <property type="entry name" value="RmlC_Cupin_sf"/>
</dbReference>
<dbReference type="SUPFAM" id="SSF51182">
    <property type="entry name" value="RmlC-like cupins"/>
    <property type="match status" value="1"/>
</dbReference>
<keyword evidence="3" id="KW-1185">Reference proteome</keyword>
<dbReference type="PANTHER" id="PTHR36440">
    <property type="entry name" value="PUTATIVE (AFU_ORTHOLOGUE AFUA_8G07350)-RELATED"/>
    <property type="match status" value="1"/>
</dbReference>
<dbReference type="Proteomes" id="UP001147653">
    <property type="component" value="Unassembled WGS sequence"/>
</dbReference>
<gene>
    <name evidence="2" type="ORF">OJ997_23455</name>
</gene>
<reference evidence="2" key="1">
    <citation type="submission" date="2022-10" db="EMBL/GenBank/DDBJ databases">
        <title>The WGS of Solirubrobacter phytolaccae KCTC 29190.</title>
        <authorList>
            <person name="Jiang Z."/>
        </authorList>
    </citation>
    <scope>NUCLEOTIDE SEQUENCE</scope>
    <source>
        <strain evidence="2">KCTC 29190</strain>
    </source>
</reference>
<evidence type="ECO:0000313" key="2">
    <source>
        <dbReference type="EMBL" id="MDA0183288.1"/>
    </source>
</evidence>
<comment type="caution">
    <text evidence="2">The sequence shown here is derived from an EMBL/GenBank/DDBJ whole genome shotgun (WGS) entry which is preliminary data.</text>
</comment>
<sequence length="176" mass="18592">MHEVTPGEGEIIGDSPERTVELLAELDAVHATLSRFGPGRDGADLHIHRAHADVFVVLEGDLTLKVEGGERVVGAGTVVAVPPMVAHGFRNGSAADVWYVNLHMPGTGFGDYMRGLRDKVKVAFDQFEPPADGVGLKPADAIVTAPSPVEIDGVVVVLDDDGTVTVGDQLRINPKK</sequence>